<dbReference type="InterPro" id="IPR007889">
    <property type="entry name" value="HTH_Psq"/>
</dbReference>
<dbReference type="SUPFAM" id="SSF46689">
    <property type="entry name" value="Homeodomain-like"/>
    <property type="match status" value="1"/>
</dbReference>
<evidence type="ECO:0000256" key="1">
    <source>
        <dbReference type="ARBA" id="ARBA00004123"/>
    </source>
</evidence>
<dbReference type="Pfam" id="PF05225">
    <property type="entry name" value="HTH_psq"/>
    <property type="match status" value="1"/>
</dbReference>
<evidence type="ECO:0000259" key="2">
    <source>
        <dbReference type="Pfam" id="PF05225"/>
    </source>
</evidence>
<dbReference type="GO" id="GO:0003677">
    <property type="term" value="F:DNA binding"/>
    <property type="evidence" value="ECO:0007669"/>
    <property type="project" value="InterPro"/>
</dbReference>
<dbReference type="GO" id="GO:0005634">
    <property type="term" value="C:nucleus"/>
    <property type="evidence" value="ECO:0007669"/>
    <property type="project" value="UniProtKB-SubCell"/>
</dbReference>
<dbReference type="InterPro" id="IPR009057">
    <property type="entry name" value="Homeodomain-like_sf"/>
</dbReference>
<reference evidence="3 4" key="1">
    <citation type="journal article" date="2014" name="Nat. Commun.">
        <title>Molecular traces of alternative social organization in a termite genome.</title>
        <authorList>
            <person name="Terrapon N."/>
            <person name="Li C."/>
            <person name="Robertson H.M."/>
            <person name="Ji L."/>
            <person name="Meng X."/>
            <person name="Booth W."/>
            <person name="Chen Z."/>
            <person name="Childers C.P."/>
            <person name="Glastad K.M."/>
            <person name="Gokhale K."/>
            <person name="Gowin J."/>
            <person name="Gronenberg W."/>
            <person name="Hermansen R.A."/>
            <person name="Hu H."/>
            <person name="Hunt B.G."/>
            <person name="Huylmans A.K."/>
            <person name="Khalil S.M."/>
            <person name="Mitchell R.D."/>
            <person name="Munoz-Torres M.C."/>
            <person name="Mustard J.A."/>
            <person name="Pan H."/>
            <person name="Reese J.T."/>
            <person name="Scharf M.E."/>
            <person name="Sun F."/>
            <person name="Vogel H."/>
            <person name="Xiao J."/>
            <person name="Yang W."/>
            <person name="Yang Z."/>
            <person name="Yang Z."/>
            <person name="Zhou J."/>
            <person name="Zhu J."/>
            <person name="Brent C.S."/>
            <person name="Elsik C.G."/>
            <person name="Goodisman M.A."/>
            <person name="Liberles D.A."/>
            <person name="Roe R.M."/>
            <person name="Vargo E.L."/>
            <person name="Vilcinskas A."/>
            <person name="Wang J."/>
            <person name="Bornberg-Bauer E."/>
            <person name="Korb J."/>
            <person name="Zhang G."/>
            <person name="Liebig J."/>
        </authorList>
    </citation>
    <scope>NUCLEOTIDE SEQUENCE [LARGE SCALE GENOMIC DNA]</scope>
    <source>
        <tissue evidence="3">Whole organism</tissue>
    </source>
</reference>
<proteinExistence type="predicted"/>
<protein>
    <recommendedName>
        <fullName evidence="2">HTH psq-type domain-containing protein</fullName>
    </recommendedName>
</protein>
<dbReference type="AlphaFoldDB" id="A0A067QZD6"/>
<dbReference type="OMA" id="NEINSYM"/>
<feature type="domain" description="HTH psq-type" evidence="2">
    <location>
        <begin position="22"/>
        <end position="56"/>
    </location>
</feature>
<dbReference type="Gene3D" id="1.10.10.60">
    <property type="entry name" value="Homeodomain-like"/>
    <property type="match status" value="1"/>
</dbReference>
<dbReference type="Proteomes" id="UP000027135">
    <property type="component" value="Unassembled WGS sequence"/>
</dbReference>
<comment type="subcellular location">
    <subcellularLocation>
        <location evidence="1">Nucleus</location>
    </subcellularLocation>
</comment>
<gene>
    <name evidence="3" type="ORF">L798_11492</name>
</gene>
<accession>A0A067QZD6</accession>
<organism evidence="3 4">
    <name type="scientific">Zootermopsis nevadensis</name>
    <name type="common">Dampwood termite</name>
    <dbReference type="NCBI Taxonomy" id="136037"/>
    <lineage>
        <taxon>Eukaryota</taxon>
        <taxon>Metazoa</taxon>
        <taxon>Ecdysozoa</taxon>
        <taxon>Arthropoda</taxon>
        <taxon>Hexapoda</taxon>
        <taxon>Insecta</taxon>
        <taxon>Pterygota</taxon>
        <taxon>Neoptera</taxon>
        <taxon>Polyneoptera</taxon>
        <taxon>Dictyoptera</taxon>
        <taxon>Blattodea</taxon>
        <taxon>Blattoidea</taxon>
        <taxon>Termitoidae</taxon>
        <taxon>Termopsidae</taxon>
        <taxon>Zootermopsis</taxon>
    </lineage>
</organism>
<sequence>MANKETRRKVASRPYLPYSPHTLQQCLDNIARKKTSQQQASKHYGIPRSSIVLKMKASKENNIRAPGHRTVLTQEEEESFVQHTIAMCDFGYTITTLDLRCIVKSYLDGSGRKLKTFRNNFPGKKWAEKFLKRHNRVLSQRFCSNIQQC</sequence>
<dbReference type="InParanoid" id="A0A067QZD6"/>
<dbReference type="EMBL" id="KK852859">
    <property type="protein sequence ID" value="KDR14852.1"/>
    <property type="molecule type" value="Genomic_DNA"/>
</dbReference>
<keyword evidence="4" id="KW-1185">Reference proteome</keyword>
<evidence type="ECO:0000313" key="4">
    <source>
        <dbReference type="Proteomes" id="UP000027135"/>
    </source>
</evidence>
<name>A0A067QZD6_ZOONE</name>
<dbReference type="eggNOG" id="ENOG502S2DF">
    <property type="taxonomic scope" value="Eukaryota"/>
</dbReference>
<evidence type="ECO:0000313" key="3">
    <source>
        <dbReference type="EMBL" id="KDR14852.1"/>
    </source>
</evidence>